<dbReference type="CDD" id="cd05254">
    <property type="entry name" value="dTDP_HR_like_SDR_e"/>
    <property type="match status" value="1"/>
</dbReference>
<dbReference type="Pfam" id="PF04321">
    <property type="entry name" value="RmlD_sub_bind"/>
    <property type="match status" value="1"/>
</dbReference>
<dbReference type="GO" id="GO:0019305">
    <property type="term" value="P:dTDP-rhamnose biosynthetic process"/>
    <property type="evidence" value="ECO:0007669"/>
    <property type="project" value="TreeGrafter"/>
</dbReference>
<dbReference type="SUPFAM" id="SSF51735">
    <property type="entry name" value="NAD(P)-binding Rossmann-fold domains"/>
    <property type="match status" value="1"/>
</dbReference>
<dbReference type="GO" id="GO:0005829">
    <property type="term" value="C:cytosol"/>
    <property type="evidence" value="ECO:0007669"/>
    <property type="project" value="TreeGrafter"/>
</dbReference>
<feature type="domain" description="RmlD-like substrate binding" evidence="1">
    <location>
        <begin position="1"/>
        <end position="227"/>
    </location>
</feature>
<dbReference type="InterPro" id="IPR005913">
    <property type="entry name" value="dTDP_dehydrorham_reduct"/>
</dbReference>
<dbReference type="PANTHER" id="PTHR10491:SF4">
    <property type="entry name" value="METHIONINE ADENOSYLTRANSFERASE 2 SUBUNIT BETA"/>
    <property type="match status" value="1"/>
</dbReference>
<dbReference type="PANTHER" id="PTHR10491">
    <property type="entry name" value="DTDP-4-DEHYDRORHAMNOSE REDUCTASE"/>
    <property type="match status" value="1"/>
</dbReference>
<dbReference type="AlphaFoldDB" id="A0A382MBJ2"/>
<dbReference type="Gene3D" id="3.40.50.720">
    <property type="entry name" value="NAD(P)-binding Rossmann-like Domain"/>
    <property type="match status" value="1"/>
</dbReference>
<organism evidence="2">
    <name type="scientific">marine metagenome</name>
    <dbReference type="NCBI Taxonomy" id="408172"/>
    <lineage>
        <taxon>unclassified sequences</taxon>
        <taxon>metagenomes</taxon>
        <taxon>ecological metagenomes</taxon>
    </lineage>
</organism>
<protein>
    <recommendedName>
        <fullName evidence="1">RmlD-like substrate binding domain-containing protein</fullName>
    </recommendedName>
</protein>
<sequence length="235" mass="27209">IIINCAAYSDVDKCEVNRDHAHDVNVSGVKNLIKYSRTTALFIYISSDYVFNGESGPYIETDQTFPINYYGKTKLEAENFIRGSRRPYLILRPNVIYSENIFHKSNFFGWVYKSLLNNNSISVVTDQVSNPTFAPHLSDAIFKCIIFNCQGIYHFGSEDYLSRYDFACLIADTFKLNKELIKPIDTEYLMDNIDSYMARRPLNSGLKTNKIENEMDLSIYSTQYNLNLLKKYLHI</sequence>
<evidence type="ECO:0000313" key="2">
    <source>
        <dbReference type="EMBL" id="SVC46249.1"/>
    </source>
</evidence>
<name>A0A382MBJ2_9ZZZZ</name>
<evidence type="ECO:0000259" key="1">
    <source>
        <dbReference type="Pfam" id="PF04321"/>
    </source>
</evidence>
<dbReference type="InterPro" id="IPR036291">
    <property type="entry name" value="NAD(P)-bd_dom_sf"/>
</dbReference>
<gene>
    <name evidence="2" type="ORF">METZ01_LOCUS299103</name>
</gene>
<dbReference type="GO" id="GO:0008831">
    <property type="term" value="F:dTDP-4-dehydrorhamnose reductase activity"/>
    <property type="evidence" value="ECO:0007669"/>
    <property type="project" value="TreeGrafter"/>
</dbReference>
<accession>A0A382MBJ2</accession>
<feature type="non-terminal residue" evidence="2">
    <location>
        <position position="1"/>
    </location>
</feature>
<reference evidence="2" key="1">
    <citation type="submission" date="2018-05" db="EMBL/GenBank/DDBJ databases">
        <authorList>
            <person name="Lanie J.A."/>
            <person name="Ng W.-L."/>
            <person name="Kazmierczak K.M."/>
            <person name="Andrzejewski T.M."/>
            <person name="Davidsen T.M."/>
            <person name="Wayne K.J."/>
            <person name="Tettelin H."/>
            <person name="Glass J.I."/>
            <person name="Rusch D."/>
            <person name="Podicherti R."/>
            <person name="Tsui H.-C.T."/>
            <person name="Winkler M.E."/>
        </authorList>
    </citation>
    <scope>NUCLEOTIDE SEQUENCE</scope>
</reference>
<dbReference type="InterPro" id="IPR029903">
    <property type="entry name" value="RmlD-like-bd"/>
</dbReference>
<proteinExistence type="predicted"/>
<dbReference type="EMBL" id="UINC01092561">
    <property type="protein sequence ID" value="SVC46249.1"/>
    <property type="molecule type" value="Genomic_DNA"/>
</dbReference>